<evidence type="ECO:0000313" key="13">
    <source>
        <dbReference type="EMBL" id="TGY90443.1"/>
    </source>
</evidence>
<comment type="subunit">
    <text evidence="8">Homotetramer.</text>
</comment>
<dbReference type="GO" id="GO:0008270">
    <property type="term" value="F:zinc ion binding"/>
    <property type="evidence" value="ECO:0007669"/>
    <property type="project" value="UniProtKB-UniRule"/>
</dbReference>
<comment type="similarity">
    <text evidence="1 8 12">Belongs to the thymidine kinase family.</text>
</comment>
<keyword evidence="6 8" id="KW-0418">Kinase</keyword>
<comment type="subcellular location">
    <subcellularLocation>
        <location evidence="8">Cytoplasm</location>
    </subcellularLocation>
</comment>
<dbReference type="GO" id="GO:0004797">
    <property type="term" value="F:thymidine kinase activity"/>
    <property type="evidence" value="ECO:0007669"/>
    <property type="project" value="UniProtKB-UniRule"/>
</dbReference>
<protein>
    <recommendedName>
        <fullName evidence="2 8">Thymidine kinase</fullName>
        <ecNumber evidence="2 8">2.7.1.21</ecNumber>
    </recommendedName>
</protein>
<keyword evidence="8" id="KW-0479">Metal-binding</keyword>
<evidence type="ECO:0000256" key="5">
    <source>
        <dbReference type="ARBA" id="ARBA00022741"/>
    </source>
</evidence>
<dbReference type="Pfam" id="PF00265">
    <property type="entry name" value="TK"/>
    <property type="match status" value="1"/>
</dbReference>
<keyword evidence="8" id="KW-0862">Zinc</keyword>
<evidence type="ECO:0000256" key="11">
    <source>
        <dbReference type="RuleBase" id="RU000544"/>
    </source>
</evidence>
<dbReference type="PANTHER" id="PTHR11441:SF0">
    <property type="entry name" value="THYMIDINE KINASE, CYTOSOLIC"/>
    <property type="match status" value="1"/>
</dbReference>
<keyword evidence="8" id="KW-0963">Cytoplasm</keyword>
<reference evidence="13 14" key="1">
    <citation type="journal article" date="2017" name="Int. J. Syst. Evol. Microbiol.">
        <title>Marinicauda algicola sp. nov., isolated from a marine red alga Rhodosorus marinus.</title>
        <authorList>
            <person name="Jeong S.E."/>
            <person name="Jeon S.H."/>
            <person name="Chun B.H."/>
            <person name="Kim D.W."/>
            <person name="Jeon C.O."/>
        </authorList>
    </citation>
    <scope>NUCLEOTIDE SEQUENCE [LARGE SCALE GENOMIC DNA]</scope>
    <source>
        <strain evidence="13 14">JCM 31718</strain>
    </source>
</reference>
<feature type="binding site" evidence="8">
    <location>
        <begin position="9"/>
        <end position="16"/>
    </location>
    <ligand>
        <name>ATP</name>
        <dbReference type="ChEBI" id="CHEBI:30616"/>
    </ligand>
</feature>
<keyword evidence="4 8" id="KW-0808">Transferase</keyword>
<dbReference type="Proteomes" id="UP000308054">
    <property type="component" value="Unassembled WGS sequence"/>
</dbReference>
<feature type="binding site" evidence="8">
    <location>
        <begin position="89"/>
        <end position="92"/>
    </location>
    <ligand>
        <name>ATP</name>
        <dbReference type="ChEBI" id="CHEBI:30616"/>
    </ligand>
</feature>
<gene>
    <name evidence="8" type="primary">tdk</name>
    <name evidence="13" type="ORF">E5163_04810</name>
</gene>
<evidence type="ECO:0000256" key="6">
    <source>
        <dbReference type="ARBA" id="ARBA00022777"/>
    </source>
</evidence>
<dbReference type="PANTHER" id="PTHR11441">
    <property type="entry name" value="THYMIDINE KINASE"/>
    <property type="match status" value="1"/>
</dbReference>
<evidence type="ECO:0000256" key="8">
    <source>
        <dbReference type="HAMAP-Rule" id="MF_00124"/>
    </source>
</evidence>
<evidence type="ECO:0000256" key="10">
    <source>
        <dbReference type="PIRSR" id="PIRSR035805-2"/>
    </source>
</evidence>
<dbReference type="GO" id="GO:0005524">
    <property type="term" value="F:ATP binding"/>
    <property type="evidence" value="ECO:0007669"/>
    <property type="project" value="UniProtKB-UniRule"/>
</dbReference>
<dbReference type="PIRSF" id="PIRSF035805">
    <property type="entry name" value="TK_cell"/>
    <property type="match status" value="1"/>
</dbReference>
<feature type="binding site" evidence="8">
    <location>
        <position position="147"/>
    </location>
    <ligand>
        <name>Zn(2+)</name>
        <dbReference type="ChEBI" id="CHEBI:29105"/>
    </ligand>
</feature>
<proteinExistence type="inferred from homology"/>
<keyword evidence="7 8" id="KW-0067">ATP-binding</keyword>
<dbReference type="NCBIfam" id="NF003300">
    <property type="entry name" value="PRK04296.1-5"/>
    <property type="match status" value="1"/>
</dbReference>
<dbReference type="GO" id="GO:0005829">
    <property type="term" value="C:cytosol"/>
    <property type="evidence" value="ECO:0007669"/>
    <property type="project" value="TreeGrafter"/>
</dbReference>
<comment type="caution">
    <text evidence="13">The sequence shown here is derived from an EMBL/GenBank/DDBJ whole genome shotgun (WGS) entry which is preliminary data.</text>
</comment>
<evidence type="ECO:0000256" key="12">
    <source>
        <dbReference type="RuleBase" id="RU004165"/>
    </source>
</evidence>
<evidence type="ECO:0000256" key="2">
    <source>
        <dbReference type="ARBA" id="ARBA00012118"/>
    </source>
</evidence>
<dbReference type="Gene3D" id="3.40.50.300">
    <property type="entry name" value="P-loop containing nucleotide triphosphate hydrolases"/>
    <property type="match status" value="1"/>
</dbReference>
<feature type="binding site" evidence="10">
    <location>
        <position position="179"/>
    </location>
    <ligand>
        <name>substrate</name>
    </ligand>
</feature>
<keyword evidence="14" id="KW-1185">Reference proteome</keyword>
<dbReference type="RefSeq" id="WP_135994942.1">
    <property type="nucleotide sequence ID" value="NZ_CP071057.1"/>
</dbReference>
<organism evidence="13 14">
    <name type="scientific">Marinicauda algicola</name>
    <dbReference type="NCBI Taxonomy" id="2029849"/>
    <lineage>
        <taxon>Bacteria</taxon>
        <taxon>Pseudomonadati</taxon>
        <taxon>Pseudomonadota</taxon>
        <taxon>Alphaproteobacteria</taxon>
        <taxon>Maricaulales</taxon>
        <taxon>Maricaulaceae</taxon>
        <taxon>Marinicauda</taxon>
    </lineage>
</organism>
<dbReference type="EMBL" id="SRXW01000001">
    <property type="protein sequence ID" value="TGY90443.1"/>
    <property type="molecule type" value="Genomic_DNA"/>
</dbReference>
<feature type="binding site" evidence="8">
    <location>
        <position position="186"/>
    </location>
    <ligand>
        <name>Zn(2+)</name>
        <dbReference type="ChEBI" id="CHEBI:29105"/>
    </ligand>
</feature>
<accession>A0A4S2H4I2</accession>
<comment type="catalytic activity">
    <reaction evidence="8 11">
        <text>thymidine + ATP = dTMP + ADP + H(+)</text>
        <dbReference type="Rhea" id="RHEA:19129"/>
        <dbReference type="ChEBI" id="CHEBI:15378"/>
        <dbReference type="ChEBI" id="CHEBI:17748"/>
        <dbReference type="ChEBI" id="CHEBI:30616"/>
        <dbReference type="ChEBI" id="CHEBI:63528"/>
        <dbReference type="ChEBI" id="CHEBI:456216"/>
        <dbReference type="EC" id="2.7.1.21"/>
    </reaction>
</comment>
<dbReference type="GO" id="GO:0071897">
    <property type="term" value="P:DNA biosynthetic process"/>
    <property type="evidence" value="ECO:0007669"/>
    <property type="project" value="UniProtKB-KW"/>
</dbReference>
<feature type="active site" description="Proton acceptor" evidence="8 9">
    <location>
        <position position="90"/>
    </location>
</feature>
<evidence type="ECO:0000256" key="7">
    <source>
        <dbReference type="ARBA" id="ARBA00022840"/>
    </source>
</evidence>
<name>A0A4S2H4I2_9PROT</name>
<evidence type="ECO:0000256" key="3">
    <source>
        <dbReference type="ARBA" id="ARBA00022634"/>
    </source>
</evidence>
<keyword evidence="3 8" id="KW-0237">DNA synthesis</keyword>
<dbReference type="InterPro" id="IPR027417">
    <property type="entry name" value="P-loop_NTPase"/>
</dbReference>
<dbReference type="HAMAP" id="MF_00124">
    <property type="entry name" value="Thymidine_kinase"/>
    <property type="match status" value="1"/>
</dbReference>
<keyword evidence="5 8" id="KW-0547">Nucleotide-binding</keyword>
<dbReference type="InterPro" id="IPR001267">
    <property type="entry name" value="Thymidine_kinase"/>
</dbReference>
<evidence type="ECO:0000256" key="4">
    <source>
        <dbReference type="ARBA" id="ARBA00022679"/>
    </source>
</evidence>
<dbReference type="EC" id="2.7.1.21" evidence="2 8"/>
<dbReference type="OrthoDB" id="9781579at2"/>
<evidence type="ECO:0000313" key="14">
    <source>
        <dbReference type="Proteomes" id="UP000308054"/>
    </source>
</evidence>
<dbReference type="GO" id="GO:0046104">
    <property type="term" value="P:thymidine metabolic process"/>
    <property type="evidence" value="ECO:0007669"/>
    <property type="project" value="TreeGrafter"/>
</dbReference>
<sequence>MSKLYFTYSAMNAGKSAILLQAAHNYGERGMAVMLWTSSHHAAAGADTGEIRSRIGLFAPARLFRAGLDLFAAVQARLARGPLGAVFVDEAQFLTREQVRQLARVADDLGIPVLCYGLRTDFKGALFEGAAELMALADDLREVRTICHCGRKATMNLRRSETGETVREGAQIGVEKSAYVPLCRKHFHEALEEEGPELQLRAGSGAASSDKPVAV</sequence>
<feature type="binding site" evidence="8">
    <location>
        <position position="183"/>
    </location>
    <ligand>
        <name>Zn(2+)</name>
        <dbReference type="ChEBI" id="CHEBI:29105"/>
    </ligand>
</feature>
<evidence type="ECO:0000256" key="9">
    <source>
        <dbReference type="PIRSR" id="PIRSR035805-1"/>
    </source>
</evidence>
<dbReference type="SUPFAM" id="SSF52540">
    <property type="entry name" value="P-loop containing nucleoside triphosphate hydrolases"/>
    <property type="match status" value="1"/>
</dbReference>
<dbReference type="AlphaFoldDB" id="A0A4S2H4I2"/>
<evidence type="ECO:0000256" key="1">
    <source>
        <dbReference type="ARBA" id="ARBA00007587"/>
    </source>
</evidence>
<feature type="binding site" evidence="8">
    <location>
        <position position="149"/>
    </location>
    <ligand>
        <name>Zn(2+)</name>
        <dbReference type="ChEBI" id="CHEBI:29105"/>
    </ligand>
</feature>
<dbReference type="SUPFAM" id="SSF57716">
    <property type="entry name" value="Glucocorticoid receptor-like (DNA-binding domain)"/>
    <property type="match status" value="1"/>
</dbReference>